<evidence type="ECO:0000259" key="12">
    <source>
        <dbReference type="Pfam" id="PF00501"/>
    </source>
</evidence>
<dbReference type="InterPro" id="IPR045851">
    <property type="entry name" value="AMP-bd_C_sf"/>
</dbReference>
<protein>
    <recommendedName>
        <fullName evidence="4">4-coumarate--CoA ligase</fullName>
        <ecNumber evidence="4">6.2.1.12</ecNumber>
    </recommendedName>
</protein>
<dbReference type="Pfam" id="PF13193">
    <property type="entry name" value="AMP-binding_C"/>
    <property type="match status" value="1"/>
</dbReference>
<dbReference type="GO" id="GO:0016207">
    <property type="term" value="F:4-coumarate-CoA ligase activity"/>
    <property type="evidence" value="ECO:0007669"/>
    <property type="project" value="UniProtKB-EC"/>
</dbReference>
<feature type="domain" description="AMP-dependent synthetase/ligase" evidence="12">
    <location>
        <begin position="34"/>
        <end position="398"/>
    </location>
</feature>
<proteinExistence type="inferred from homology"/>
<evidence type="ECO:0000256" key="5">
    <source>
        <dbReference type="ARBA" id="ARBA00022598"/>
    </source>
</evidence>
<evidence type="ECO:0000259" key="13">
    <source>
        <dbReference type="Pfam" id="PF13193"/>
    </source>
</evidence>
<evidence type="ECO:0000256" key="9">
    <source>
        <dbReference type="ARBA" id="ARBA00034219"/>
    </source>
</evidence>
<dbReference type="InterPro" id="IPR025110">
    <property type="entry name" value="AMP-bd_C"/>
</dbReference>
<comment type="pathway">
    <text evidence="2">Phytoalexin biosynthesis; 3,4',5-trihydroxystilbene biosynthesis; 3,4',5-trihydroxystilbene from trans-4-coumarate: step 1/2.</text>
</comment>
<dbReference type="EC" id="6.2.1.12" evidence="4"/>
<dbReference type="PANTHER" id="PTHR24096:SF406">
    <property type="entry name" value="4-COUMARATE--COA LIGASE 2"/>
    <property type="match status" value="1"/>
</dbReference>
<evidence type="ECO:0000256" key="11">
    <source>
        <dbReference type="ARBA" id="ARBA00034252"/>
    </source>
</evidence>
<dbReference type="Gene3D" id="3.40.50.12780">
    <property type="entry name" value="N-terminal domain of ligase-like"/>
    <property type="match status" value="1"/>
</dbReference>
<keyword evidence="15" id="KW-1185">Reference proteome</keyword>
<dbReference type="InterPro" id="IPR020845">
    <property type="entry name" value="AMP-binding_CS"/>
</dbReference>
<dbReference type="Proteomes" id="UP001359559">
    <property type="component" value="Unassembled WGS sequence"/>
</dbReference>
<dbReference type="CDD" id="cd05904">
    <property type="entry name" value="4CL"/>
    <property type="match status" value="1"/>
</dbReference>
<comment type="catalytic activity">
    <reaction evidence="9">
        <text>(E)-4-coumarate + ATP + H(+) = (E)-4-coumaroyl-AMP + diphosphate</text>
        <dbReference type="Rhea" id="RHEA:72419"/>
        <dbReference type="ChEBI" id="CHEBI:12876"/>
        <dbReference type="ChEBI" id="CHEBI:15378"/>
        <dbReference type="ChEBI" id="CHEBI:30616"/>
        <dbReference type="ChEBI" id="CHEBI:33019"/>
        <dbReference type="ChEBI" id="CHEBI:192348"/>
    </reaction>
    <physiologicalReaction direction="left-to-right" evidence="9">
        <dbReference type="Rhea" id="RHEA:72420"/>
    </physiologicalReaction>
</comment>
<accession>A0AAN9J9G9</accession>
<name>A0AAN9J9G9_CLITE</name>
<gene>
    <name evidence="14" type="ORF">RJT34_16854</name>
</gene>
<evidence type="ECO:0000256" key="4">
    <source>
        <dbReference type="ARBA" id="ARBA00012959"/>
    </source>
</evidence>
<reference evidence="14 15" key="1">
    <citation type="submission" date="2024-01" db="EMBL/GenBank/DDBJ databases">
        <title>The genomes of 5 underutilized Papilionoideae crops provide insights into root nodulation and disease resistance.</title>
        <authorList>
            <person name="Yuan L."/>
        </authorList>
    </citation>
    <scope>NUCLEOTIDE SEQUENCE [LARGE SCALE GENOMIC DNA]</scope>
    <source>
        <strain evidence="14">LY-2023</strain>
        <tissue evidence="14">Leaf</tissue>
    </source>
</reference>
<keyword evidence="7" id="KW-0067">ATP-binding</keyword>
<dbReference type="Pfam" id="PF00501">
    <property type="entry name" value="AMP-binding"/>
    <property type="match status" value="1"/>
</dbReference>
<dbReference type="InterPro" id="IPR042099">
    <property type="entry name" value="ANL_N_sf"/>
</dbReference>
<dbReference type="Gene3D" id="3.30.300.30">
    <property type="match status" value="1"/>
</dbReference>
<dbReference type="SUPFAM" id="SSF56801">
    <property type="entry name" value="Acetyl-CoA synthetase-like"/>
    <property type="match status" value="1"/>
</dbReference>
<evidence type="ECO:0000256" key="1">
    <source>
        <dbReference type="ARBA" id="ARBA00001946"/>
    </source>
</evidence>
<dbReference type="FunFam" id="3.30.300.30:FF:000007">
    <property type="entry name" value="4-coumarate--CoA ligase 2"/>
    <property type="match status" value="1"/>
</dbReference>
<comment type="cofactor">
    <cofactor evidence="1">
        <name>Mg(2+)</name>
        <dbReference type="ChEBI" id="CHEBI:18420"/>
    </cofactor>
</comment>
<evidence type="ECO:0000313" key="15">
    <source>
        <dbReference type="Proteomes" id="UP001359559"/>
    </source>
</evidence>
<sequence>MAIQNQQKQDVIFRSKLPDIYIPKHLPLHSYCFENLSEFGSRPCLINAPTGETYTYYDVQLTSRRVASGLHKFGIQQGEVIMILLPNSPEFVFAFLGASFRGAITTAANPFFTAAEIAKQAKASNAKLLITQASYYEKMKELGSEVKLMFVDSPPEGHLHFSELYRDENEMAEVKIEPDDVVALPYSSGTTGLPKGVMLTHKGLVTSVAQQVDGDNPNLYFHSEDVILCVLPLFHIYSLNSVLLCGLRAKAAIVLMPKFEINSLLGLIEKHRVSVAAVVPPIVLAIAKSPDLHKYDLSSMRILKSGGAPLGKELEDSVRTKFPKARLGQGYGMTEAGPVLTMCLTFAKEPVDVKPGACGTVVRNAEMKILDPETDISLPRNQPGEICIRGDQIMKGYLKDPEATKRTIDKEGWLHTGDIGYIDDDDELFIVDRLKELIKYKGFQVAPAELEALLLSHPKISDVAVVPMKDEAAGEVPVAFVVRSNAHIDDTTEDEIKQFVSKQVVFYKRLNRVFFIDAIPKSPSGKILRKDLRAKLEAGLPN</sequence>
<dbReference type="AlphaFoldDB" id="A0AAN9J9G9"/>
<evidence type="ECO:0000256" key="10">
    <source>
        <dbReference type="ARBA" id="ARBA00034223"/>
    </source>
</evidence>
<comment type="caution">
    <text evidence="14">The sequence shown here is derived from an EMBL/GenBank/DDBJ whole genome shotgun (WGS) entry which is preliminary data.</text>
</comment>
<evidence type="ECO:0000256" key="2">
    <source>
        <dbReference type="ARBA" id="ARBA00004930"/>
    </source>
</evidence>
<evidence type="ECO:0000313" key="14">
    <source>
        <dbReference type="EMBL" id="KAK7293971.1"/>
    </source>
</evidence>
<feature type="domain" description="AMP-binding enzyme C-terminal" evidence="13">
    <location>
        <begin position="449"/>
        <end position="526"/>
    </location>
</feature>
<dbReference type="GO" id="GO:0009698">
    <property type="term" value="P:phenylpropanoid metabolic process"/>
    <property type="evidence" value="ECO:0007669"/>
    <property type="project" value="UniProtKB-KW"/>
</dbReference>
<evidence type="ECO:0000256" key="8">
    <source>
        <dbReference type="ARBA" id="ARBA00023051"/>
    </source>
</evidence>
<dbReference type="PANTHER" id="PTHR24096">
    <property type="entry name" value="LONG-CHAIN-FATTY-ACID--COA LIGASE"/>
    <property type="match status" value="1"/>
</dbReference>
<comment type="catalytic activity">
    <reaction evidence="11">
        <text>(E)-4-coumarate + ATP + CoA = (E)-4-coumaroyl-CoA + AMP + diphosphate</text>
        <dbReference type="Rhea" id="RHEA:19641"/>
        <dbReference type="ChEBI" id="CHEBI:12876"/>
        <dbReference type="ChEBI" id="CHEBI:30616"/>
        <dbReference type="ChEBI" id="CHEBI:33019"/>
        <dbReference type="ChEBI" id="CHEBI:57287"/>
        <dbReference type="ChEBI" id="CHEBI:85008"/>
        <dbReference type="ChEBI" id="CHEBI:456215"/>
        <dbReference type="EC" id="6.2.1.12"/>
    </reaction>
    <physiologicalReaction direction="left-to-right" evidence="11">
        <dbReference type="Rhea" id="RHEA:19642"/>
    </physiologicalReaction>
</comment>
<keyword evidence="6" id="KW-0547">Nucleotide-binding</keyword>
<dbReference type="InterPro" id="IPR000873">
    <property type="entry name" value="AMP-dep_synth/lig_dom"/>
</dbReference>
<comment type="catalytic activity">
    <reaction evidence="10">
        <text>(E)-4-coumaroyl-AMP + CoA = (E)-4-coumaroyl-CoA + AMP + H(+)</text>
        <dbReference type="Rhea" id="RHEA:72423"/>
        <dbReference type="ChEBI" id="CHEBI:15378"/>
        <dbReference type="ChEBI" id="CHEBI:57287"/>
        <dbReference type="ChEBI" id="CHEBI:85008"/>
        <dbReference type="ChEBI" id="CHEBI:192348"/>
        <dbReference type="ChEBI" id="CHEBI:456215"/>
    </reaction>
    <physiologicalReaction direction="left-to-right" evidence="10">
        <dbReference type="Rhea" id="RHEA:72424"/>
    </physiologicalReaction>
</comment>
<dbReference type="GO" id="GO:0005524">
    <property type="term" value="F:ATP binding"/>
    <property type="evidence" value="ECO:0007669"/>
    <property type="project" value="UniProtKB-KW"/>
</dbReference>
<organism evidence="14 15">
    <name type="scientific">Clitoria ternatea</name>
    <name type="common">Butterfly pea</name>
    <dbReference type="NCBI Taxonomy" id="43366"/>
    <lineage>
        <taxon>Eukaryota</taxon>
        <taxon>Viridiplantae</taxon>
        <taxon>Streptophyta</taxon>
        <taxon>Embryophyta</taxon>
        <taxon>Tracheophyta</taxon>
        <taxon>Spermatophyta</taxon>
        <taxon>Magnoliopsida</taxon>
        <taxon>eudicotyledons</taxon>
        <taxon>Gunneridae</taxon>
        <taxon>Pentapetalae</taxon>
        <taxon>rosids</taxon>
        <taxon>fabids</taxon>
        <taxon>Fabales</taxon>
        <taxon>Fabaceae</taxon>
        <taxon>Papilionoideae</taxon>
        <taxon>50 kb inversion clade</taxon>
        <taxon>NPAAA clade</taxon>
        <taxon>indigoferoid/millettioid clade</taxon>
        <taxon>Phaseoleae</taxon>
        <taxon>Clitoria</taxon>
    </lineage>
</organism>
<keyword evidence="8" id="KW-0587">Phenylpropanoid metabolism</keyword>
<dbReference type="PROSITE" id="PS00455">
    <property type="entry name" value="AMP_BINDING"/>
    <property type="match status" value="1"/>
</dbReference>
<dbReference type="EMBL" id="JAYKXN010000004">
    <property type="protein sequence ID" value="KAK7293971.1"/>
    <property type="molecule type" value="Genomic_DNA"/>
</dbReference>
<evidence type="ECO:0000256" key="7">
    <source>
        <dbReference type="ARBA" id="ARBA00022840"/>
    </source>
</evidence>
<evidence type="ECO:0000256" key="3">
    <source>
        <dbReference type="ARBA" id="ARBA00006432"/>
    </source>
</evidence>
<keyword evidence="5" id="KW-0436">Ligase</keyword>
<evidence type="ECO:0000256" key="6">
    <source>
        <dbReference type="ARBA" id="ARBA00022741"/>
    </source>
</evidence>
<dbReference type="FunFam" id="3.40.50.12780:FF:000003">
    <property type="entry name" value="Long-chain-fatty-acid--CoA ligase FadD"/>
    <property type="match status" value="1"/>
</dbReference>
<comment type="similarity">
    <text evidence="3">Belongs to the ATP-dependent AMP-binding enzyme family.</text>
</comment>